<dbReference type="SUPFAM" id="SSF52540">
    <property type="entry name" value="P-loop containing nucleoside triphosphate hydrolases"/>
    <property type="match status" value="1"/>
</dbReference>
<proteinExistence type="predicted"/>
<dbReference type="SMART" id="SM00382">
    <property type="entry name" value="AAA"/>
    <property type="match status" value="1"/>
</dbReference>
<dbReference type="InterPro" id="IPR003593">
    <property type="entry name" value="AAA+_ATPase"/>
</dbReference>
<dbReference type="PANTHER" id="PTHR35894:SF1">
    <property type="entry name" value="PHOSPHORIBULOKINASE _ URIDINE KINASE FAMILY"/>
    <property type="match status" value="1"/>
</dbReference>
<dbReference type="InterPro" id="IPR027417">
    <property type="entry name" value="P-loop_NTPase"/>
</dbReference>
<dbReference type="Pfam" id="PF05621">
    <property type="entry name" value="TniB"/>
    <property type="match status" value="1"/>
</dbReference>
<dbReference type="Proteomes" id="UP000737402">
    <property type="component" value="Unassembled WGS sequence"/>
</dbReference>
<dbReference type="InterPro" id="IPR052026">
    <property type="entry name" value="ExeA_AAA_ATPase_DNA-bind"/>
</dbReference>
<sequence length="309" mass="35493">MQDKELMLDKMTMAEKMKLIKEIKIVHPHFNKALKSIKKCHDSLKLSNDPQCMLITGPSGSGKTTIFDTYIKLYDKTTYHERTGAQKSILWAEIPSPVRINSFLETMLDQLGDAYPTRGTVANKNHRLVNLIKDCGIELILLDEFQHFVHSENQKVNYEVADCFKSLVNRTKVPVVLFGLEDAKHVLQANEQLNRRFSMRLSLSPFGIETLQKREEIKKLLFMIDDRLPFKKLSGLNSDLMLEKLHLATDGLINSIMKLIREAALFALEKNQEKIELMDFARAYQMHAHIMRSGDKNPFLNEELNSSAS</sequence>
<organism evidence="2 3">
    <name type="scientific">Sutcliffiella tianshenii</name>
    <dbReference type="NCBI Taxonomy" id="1463404"/>
    <lineage>
        <taxon>Bacteria</taxon>
        <taxon>Bacillati</taxon>
        <taxon>Bacillota</taxon>
        <taxon>Bacilli</taxon>
        <taxon>Bacillales</taxon>
        <taxon>Bacillaceae</taxon>
        <taxon>Sutcliffiella</taxon>
    </lineage>
</organism>
<evidence type="ECO:0000313" key="3">
    <source>
        <dbReference type="Proteomes" id="UP000737402"/>
    </source>
</evidence>
<accession>A0ABS2P0I9</accession>
<evidence type="ECO:0000313" key="2">
    <source>
        <dbReference type="EMBL" id="MBM7620162.1"/>
    </source>
</evidence>
<keyword evidence="3" id="KW-1185">Reference proteome</keyword>
<dbReference type="Gene3D" id="3.40.50.300">
    <property type="entry name" value="P-loop containing nucleotide triphosphate hydrolases"/>
    <property type="match status" value="1"/>
</dbReference>
<dbReference type="EMBL" id="JAFBED010000004">
    <property type="protein sequence ID" value="MBM7620162.1"/>
    <property type="molecule type" value="Genomic_DNA"/>
</dbReference>
<protein>
    <submittedName>
        <fullName evidence="2">Myosin heavy subunit</fullName>
    </submittedName>
</protein>
<feature type="domain" description="AAA+ ATPase" evidence="1">
    <location>
        <begin position="49"/>
        <end position="221"/>
    </location>
</feature>
<name>A0ABS2P0I9_9BACI</name>
<dbReference type="InterPro" id="IPR008868">
    <property type="entry name" value="TniB"/>
</dbReference>
<evidence type="ECO:0000259" key="1">
    <source>
        <dbReference type="SMART" id="SM00382"/>
    </source>
</evidence>
<dbReference type="RefSeq" id="WP_239582827.1">
    <property type="nucleotide sequence ID" value="NZ_JAFBED010000004.1"/>
</dbReference>
<gene>
    <name evidence="2" type="ORF">JOC95_002015</name>
</gene>
<comment type="caution">
    <text evidence="2">The sequence shown here is derived from an EMBL/GenBank/DDBJ whole genome shotgun (WGS) entry which is preliminary data.</text>
</comment>
<reference evidence="2 3" key="1">
    <citation type="submission" date="2021-01" db="EMBL/GenBank/DDBJ databases">
        <title>Genomic Encyclopedia of Type Strains, Phase IV (KMG-IV): sequencing the most valuable type-strain genomes for metagenomic binning, comparative biology and taxonomic classification.</title>
        <authorList>
            <person name="Goeker M."/>
        </authorList>
    </citation>
    <scope>NUCLEOTIDE SEQUENCE [LARGE SCALE GENOMIC DNA]</scope>
    <source>
        <strain evidence="2 3">DSM 25879</strain>
    </source>
</reference>
<dbReference type="PANTHER" id="PTHR35894">
    <property type="entry name" value="GENERAL SECRETION PATHWAY PROTEIN A-RELATED"/>
    <property type="match status" value="1"/>
</dbReference>